<protein>
    <submittedName>
        <fullName evidence="2">Uncharacterized protein</fullName>
    </submittedName>
</protein>
<feature type="region of interest" description="Disordered" evidence="1">
    <location>
        <begin position="93"/>
        <end position="115"/>
    </location>
</feature>
<organism evidence="2 3">
    <name type="scientific">Colletotrichum liriopes</name>
    <dbReference type="NCBI Taxonomy" id="708192"/>
    <lineage>
        <taxon>Eukaryota</taxon>
        <taxon>Fungi</taxon>
        <taxon>Dikarya</taxon>
        <taxon>Ascomycota</taxon>
        <taxon>Pezizomycotina</taxon>
        <taxon>Sordariomycetes</taxon>
        <taxon>Hypocreomycetidae</taxon>
        <taxon>Glomerellales</taxon>
        <taxon>Glomerellaceae</taxon>
        <taxon>Colletotrichum</taxon>
        <taxon>Colletotrichum spaethianum species complex</taxon>
    </lineage>
</organism>
<gene>
    <name evidence="2" type="ORF">ColLi_02601</name>
</gene>
<proteinExistence type="predicted"/>
<reference evidence="2 3" key="1">
    <citation type="submission" date="2021-07" db="EMBL/GenBank/DDBJ databases">
        <title>Genome data of Colletotrichum spaethianum.</title>
        <authorList>
            <person name="Utami Y.D."/>
            <person name="Hiruma K."/>
        </authorList>
    </citation>
    <scope>NUCLEOTIDE SEQUENCE [LARGE SCALE GENOMIC DNA]</scope>
    <source>
        <strain evidence="2 3">MAFF 242679</strain>
    </source>
</reference>
<sequence length="172" mass="18625">MAELSKELDAATRKTMGDLPTVLSYWHVAIVLGRKVRRLVLLQVEVKMAEDDDGTGEPGAGRGRECIKARWRRTPSRASRGISREWDLQATHGGVTARRAGGEATTKCSPVTSAPEQKAIGPAETTMMATPDSRGAKSGWKRRTANDAILEVGLQGLFGDGTRWKTAKPGRL</sequence>
<name>A0AA37GG74_9PEZI</name>
<evidence type="ECO:0000256" key="1">
    <source>
        <dbReference type="SAM" id="MobiDB-lite"/>
    </source>
</evidence>
<comment type="caution">
    <text evidence="2">The sequence shown here is derived from an EMBL/GenBank/DDBJ whole genome shotgun (WGS) entry which is preliminary data.</text>
</comment>
<keyword evidence="3" id="KW-1185">Reference proteome</keyword>
<evidence type="ECO:0000313" key="2">
    <source>
        <dbReference type="EMBL" id="GJC79763.1"/>
    </source>
</evidence>
<evidence type="ECO:0000313" key="3">
    <source>
        <dbReference type="Proteomes" id="UP001055172"/>
    </source>
</evidence>
<feature type="compositionally biased region" description="Polar residues" evidence="1">
    <location>
        <begin position="106"/>
        <end position="115"/>
    </location>
</feature>
<dbReference type="EMBL" id="BPPX01000004">
    <property type="protein sequence ID" value="GJC79763.1"/>
    <property type="molecule type" value="Genomic_DNA"/>
</dbReference>
<dbReference type="AlphaFoldDB" id="A0AA37GG74"/>
<accession>A0AA37GG74</accession>
<dbReference type="Proteomes" id="UP001055172">
    <property type="component" value="Unassembled WGS sequence"/>
</dbReference>